<dbReference type="InterPro" id="IPR000719">
    <property type="entry name" value="Prot_kinase_dom"/>
</dbReference>
<comment type="similarity">
    <text evidence="1">Belongs to the protein kinase superfamily. NEK Ser/Thr protein kinase family. NIMA subfamily.</text>
</comment>
<keyword evidence="5 11" id="KW-0418">Kinase</keyword>
<evidence type="ECO:0000256" key="9">
    <source>
        <dbReference type="SAM" id="MobiDB-lite"/>
    </source>
</evidence>
<dbReference type="InterPro" id="IPR017441">
    <property type="entry name" value="Protein_kinase_ATP_BS"/>
</dbReference>
<dbReference type="SUPFAM" id="SSF56112">
    <property type="entry name" value="Protein kinase-like (PK-like)"/>
    <property type="match status" value="1"/>
</dbReference>
<reference evidence="11 12" key="1">
    <citation type="submission" date="2015-03" db="EMBL/GenBank/DDBJ databases">
        <title>Genome assembly of Sandaracinus amylolyticus DSM 53668.</title>
        <authorList>
            <person name="Sharma G."/>
            <person name="Subramanian S."/>
        </authorList>
    </citation>
    <scope>NUCLEOTIDE SEQUENCE [LARGE SCALE GENOMIC DNA]</scope>
    <source>
        <strain evidence="11 12">DSM 53668</strain>
    </source>
</reference>
<dbReference type="GO" id="GO:0005524">
    <property type="term" value="F:ATP binding"/>
    <property type="evidence" value="ECO:0007669"/>
    <property type="project" value="UniProtKB-UniRule"/>
</dbReference>
<keyword evidence="4 8" id="KW-0547">Nucleotide-binding</keyword>
<feature type="compositionally biased region" description="Acidic residues" evidence="9">
    <location>
        <begin position="458"/>
        <end position="470"/>
    </location>
</feature>
<feature type="repeat" description="TPR" evidence="7">
    <location>
        <begin position="543"/>
        <end position="576"/>
    </location>
</feature>
<dbReference type="AlphaFoldDB" id="A0A0F6SHV1"/>
<dbReference type="PANTHER" id="PTHR43671:SF13">
    <property type="entry name" value="SERINE_THREONINE-PROTEIN KINASE NEK2"/>
    <property type="match status" value="1"/>
</dbReference>
<feature type="domain" description="Protein kinase" evidence="10">
    <location>
        <begin position="30"/>
        <end position="304"/>
    </location>
</feature>
<name>A0A0F6SHV1_9BACT</name>
<evidence type="ECO:0000256" key="4">
    <source>
        <dbReference type="ARBA" id="ARBA00022741"/>
    </source>
</evidence>
<keyword evidence="7" id="KW-0802">TPR repeat</keyword>
<dbReference type="InterPro" id="IPR011990">
    <property type="entry name" value="TPR-like_helical_dom_sf"/>
</dbReference>
<evidence type="ECO:0000313" key="11">
    <source>
        <dbReference type="EMBL" id="AKF11084.1"/>
    </source>
</evidence>
<dbReference type="PROSITE" id="PS50005">
    <property type="entry name" value="TPR"/>
    <property type="match status" value="1"/>
</dbReference>
<sequence>MIAKVSSATPSAPEPSSGTRAVTPARFGRYVLLGLLGRGGMADVHLALVSSPGAVRRLVVVKTPRAHLLDSPQHVGMFLDEARALSALAHPNLLQIHDTGFEDAQTYIAAEYLDGLTLSELLSECERAKTRVPVAVVVKIVSEVAAALAYAHQAKALDGTPLHLVHRDVSPPNVMVLRSGIAKLIDFGVAKTARNVVGTEVGHVKGKFRYVAPELVSGERPSSSADVWSLGVLLWECLTGRRLFRGKGAFEVLTKVRNSPIVPPSQLAPDGDATLDAIVLRALDRSPETRCSMRELHADLVRWLATRAPHVSSTEVAAFVNGAGHVLLDARDAQIREWLRAIDATPSPISVNATPDGRARVEVPPPPPLPSDLVALTASSPSPWSLGAMRAKLRAWRVEPSHVIAACVGALATVALVAVTTRGSDDAPSIAPVQVEAPVVAAPVVSPAPVAPAAVEVPEPEPELAVEEAPPEPRPRRARRGRRAQPRVTTPAPATRIAPARPARTNDTLHTVLARARDRFRAGDFHRAAVEYAAASRMSPSDARIFAGLGAARLRAGDRDGAARAYRRAMALAPGNDRYRAALASLR</sequence>
<evidence type="ECO:0000259" key="10">
    <source>
        <dbReference type="PROSITE" id="PS50011"/>
    </source>
</evidence>
<dbReference type="EMBL" id="CP011125">
    <property type="protein sequence ID" value="AKF11084.1"/>
    <property type="molecule type" value="Genomic_DNA"/>
</dbReference>
<feature type="region of interest" description="Disordered" evidence="9">
    <location>
        <begin position="1"/>
        <end position="20"/>
    </location>
</feature>
<evidence type="ECO:0000313" key="12">
    <source>
        <dbReference type="Proteomes" id="UP000034883"/>
    </source>
</evidence>
<organism evidence="11 12">
    <name type="scientific">Sandaracinus amylolyticus</name>
    <dbReference type="NCBI Taxonomy" id="927083"/>
    <lineage>
        <taxon>Bacteria</taxon>
        <taxon>Pseudomonadati</taxon>
        <taxon>Myxococcota</taxon>
        <taxon>Polyangia</taxon>
        <taxon>Polyangiales</taxon>
        <taxon>Sandaracinaceae</taxon>
        <taxon>Sandaracinus</taxon>
    </lineage>
</organism>
<evidence type="ECO:0000256" key="3">
    <source>
        <dbReference type="ARBA" id="ARBA00022679"/>
    </source>
</evidence>
<evidence type="ECO:0000256" key="7">
    <source>
        <dbReference type="PROSITE-ProRule" id="PRU00339"/>
    </source>
</evidence>
<dbReference type="InterPro" id="IPR011009">
    <property type="entry name" value="Kinase-like_dom_sf"/>
</dbReference>
<evidence type="ECO:0000256" key="2">
    <source>
        <dbReference type="ARBA" id="ARBA00012513"/>
    </source>
</evidence>
<evidence type="ECO:0000256" key="8">
    <source>
        <dbReference type="PROSITE-ProRule" id="PRU10141"/>
    </source>
</evidence>
<proteinExistence type="inferred from homology"/>
<keyword evidence="6 8" id="KW-0067">ATP-binding</keyword>
<dbReference type="PROSITE" id="PS00107">
    <property type="entry name" value="PROTEIN_KINASE_ATP"/>
    <property type="match status" value="1"/>
</dbReference>
<evidence type="ECO:0000256" key="5">
    <source>
        <dbReference type="ARBA" id="ARBA00022777"/>
    </source>
</evidence>
<evidence type="ECO:0000256" key="1">
    <source>
        <dbReference type="ARBA" id="ARBA00010886"/>
    </source>
</evidence>
<dbReference type="KEGG" id="samy:DB32_008233"/>
<dbReference type="Gene3D" id="3.30.200.20">
    <property type="entry name" value="Phosphorylase Kinase, domain 1"/>
    <property type="match status" value="1"/>
</dbReference>
<dbReference type="InterPro" id="IPR019734">
    <property type="entry name" value="TPR_rpt"/>
</dbReference>
<keyword evidence="3" id="KW-0808">Transferase</keyword>
<feature type="compositionally biased region" description="Low complexity" evidence="9">
    <location>
        <begin position="1"/>
        <end position="17"/>
    </location>
</feature>
<dbReference type="STRING" id="927083.DB32_008233"/>
<dbReference type="GO" id="GO:0004674">
    <property type="term" value="F:protein serine/threonine kinase activity"/>
    <property type="evidence" value="ECO:0007669"/>
    <property type="project" value="UniProtKB-KW"/>
</dbReference>
<dbReference type="SUPFAM" id="SSF48452">
    <property type="entry name" value="TPR-like"/>
    <property type="match status" value="1"/>
</dbReference>
<gene>
    <name evidence="11" type="ORF">DB32_008233</name>
</gene>
<dbReference type="CDD" id="cd14014">
    <property type="entry name" value="STKc_PknB_like"/>
    <property type="match status" value="1"/>
</dbReference>
<dbReference type="Gene3D" id="1.10.510.10">
    <property type="entry name" value="Transferase(Phosphotransferase) domain 1"/>
    <property type="match status" value="1"/>
</dbReference>
<dbReference type="Gene3D" id="1.25.40.10">
    <property type="entry name" value="Tetratricopeptide repeat domain"/>
    <property type="match status" value="1"/>
</dbReference>
<dbReference type="PANTHER" id="PTHR43671">
    <property type="entry name" value="SERINE/THREONINE-PROTEIN KINASE NEK"/>
    <property type="match status" value="1"/>
</dbReference>
<protein>
    <recommendedName>
        <fullName evidence="2">non-specific serine/threonine protein kinase</fullName>
        <ecNumber evidence="2">2.7.11.1</ecNumber>
    </recommendedName>
</protein>
<keyword evidence="11" id="KW-0723">Serine/threonine-protein kinase</keyword>
<feature type="compositionally biased region" description="Basic residues" evidence="9">
    <location>
        <begin position="476"/>
        <end position="485"/>
    </location>
</feature>
<dbReference type="Pfam" id="PF00069">
    <property type="entry name" value="Pkinase"/>
    <property type="match status" value="1"/>
</dbReference>
<dbReference type="Proteomes" id="UP000034883">
    <property type="component" value="Chromosome"/>
</dbReference>
<dbReference type="InterPro" id="IPR050660">
    <property type="entry name" value="NEK_Ser/Thr_kinase"/>
</dbReference>
<evidence type="ECO:0000256" key="6">
    <source>
        <dbReference type="ARBA" id="ARBA00022840"/>
    </source>
</evidence>
<keyword evidence="12" id="KW-1185">Reference proteome</keyword>
<dbReference type="Pfam" id="PF14559">
    <property type="entry name" value="TPR_19"/>
    <property type="match status" value="1"/>
</dbReference>
<feature type="region of interest" description="Disordered" evidence="9">
    <location>
        <begin position="456"/>
        <end position="492"/>
    </location>
</feature>
<feature type="binding site" evidence="8">
    <location>
        <position position="62"/>
    </location>
    <ligand>
        <name>ATP</name>
        <dbReference type="ChEBI" id="CHEBI:30616"/>
    </ligand>
</feature>
<dbReference type="PROSITE" id="PS50011">
    <property type="entry name" value="PROTEIN_KINASE_DOM"/>
    <property type="match status" value="1"/>
</dbReference>
<accession>A0A0F6SHV1</accession>
<dbReference type="EC" id="2.7.11.1" evidence="2"/>